<dbReference type="InterPro" id="IPR015946">
    <property type="entry name" value="KH_dom-like_a/b"/>
</dbReference>
<dbReference type="Proteomes" id="UP000832097">
    <property type="component" value="Chromosome"/>
</dbReference>
<dbReference type="SUPFAM" id="SSF82784">
    <property type="entry name" value="OsmC-like"/>
    <property type="match status" value="1"/>
</dbReference>
<reference evidence="1 2" key="1">
    <citation type="submission" date="2022-03" db="EMBL/GenBank/DDBJ databases">
        <title>Mucilaginibacter sp. isolated from the gut of Protaetia brevitarsis seulensis larvae.</title>
        <authorList>
            <person name="Won M."/>
            <person name="Kim S.-J."/>
            <person name="Kwon S.-W."/>
        </authorList>
    </citation>
    <scope>NUCLEOTIDE SEQUENCE [LARGE SCALE GENOMIC DNA]</scope>
    <source>
        <strain evidence="1 2">CFWR-12</strain>
    </source>
</reference>
<protein>
    <submittedName>
        <fullName evidence="1">OsmC family protein</fullName>
    </submittedName>
</protein>
<dbReference type="InterPro" id="IPR052707">
    <property type="entry name" value="OsmC_Ohr_Peroxiredoxin"/>
</dbReference>
<evidence type="ECO:0000313" key="1">
    <source>
        <dbReference type="EMBL" id="UOE45527.1"/>
    </source>
</evidence>
<dbReference type="PANTHER" id="PTHR42830">
    <property type="entry name" value="OSMOTICALLY INDUCIBLE FAMILY PROTEIN"/>
    <property type="match status" value="1"/>
</dbReference>
<dbReference type="InterPro" id="IPR036102">
    <property type="entry name" value="OsmC/Ohrsf"/>
</dbReference>
<gene>
    <name evidence="1" type="ORF">MTO99_07155</name>
</gene>
<name>A0ABY4C522_9MICO</name>
<dbReference type="PANTHER" id="PTHR42830:SF2">
    <property type="entry name" value="OSMC_OHR FAMILY PROTEIN"/>
    <property type="match status" value="1"/>
</dbReference>
<proteinExistence type="predicted"/>
<dbReference type="RefSeq" id="WP_243558126.1">
    <property type="nucleotide sequence ID" value="NZ_CP094528.1"/>
</dbReference>
<dbReference type="InterPro" id="IPR003718">
    <property type="entry name" value="OsmC/Ohr_fam"/>
</dbReference>
<sequence length="158" mass="16685">MDTHRYRTALAWHGSTAEGYRTYSRAHAVSAPPADATLHLSADAAFRGDAALLNPEQLLVAAASSCLLLMFLGEAARAGVDVVDYADDAEGELRDGRIARIVLRPRVRVRSGSAAGVEGQVAARVDALLRTAHEGCYIANSLTSDVALEPVIETEVAA</sequence>
<organism evidence="1 2">
    <name type="scientific">Agromyces larvae</name>
    <dbReference type="NCBI Taxonomy" id="2929802"/>
    <lineage>
        <taxon>Bacteria</taxon>
        <taxon>Bacillati</taxon>
        <taxon>Actinomycetota</taxon>
        <taxon>Actinomycetes</taxon>
        <taxon>Micrococcales</taxon>
        <taxon>Microbacteriaceae</taxon>
        <taxon>Agromyces</taxon>
    </lineage>
</organism>
<keyword evidence="2" id="KW-1185">Reference proteome</keyword>
<dbReference type="Gene3D" id="3.30.300.20">
    <property type="match status" value="1"/>
</dbReference>
<dbReference type="EMBL" id="CP094528">
    <property type="protein sequence ID" value="UOE45527.1"/>
    <property type="molecule type" value="Genomic_DNA"/>
</dbReference>
<evidence type="ECO:0000313" key="2">
    <source>
        <dbReference type="Proteomes" id="UP000832097"/>
    </source>
</evidence>
<dbReference type="Pfam" id="PF02566">
    <property type="entry name" value="OsmC"/>
    <property type="match status" value="1"/>
</dbReference>
<accession>A0ABY4C522</accession>